<dbReference type="InterPro" id="IPR006225">
    <property type="entry name" value="PsdUridine_synth_RluC/D"/>
</dbReference>
<dbReference type="SUPFAM" id="SSF55174">
    <property type="entry name" value="Alpha-L RNA-binding motif"/>
    <property type="match status" value="1"/>
</dbReference>
<organism evidence="7">
    <name type="scientific">Thermodesulfovibrio obliviosus</name>
    <dbReference type="NCBI Taxonomy" id="3118332"/>
    <lineage>
        <taxon>Bacteria</taxon>
        <taxon>Pseudomonadati</taxon>
        <taxon>Nitrospirota</taxon>
        <taxon>Thermodesulfovibrionia</taxon>
        <taxon>Thermodesulfovibrionales</taxon>
        <taxon>Thermodesulfovibrionaceae</taxon>
        <taxon>Thermodesulfovibrio</taxon>
    </lineage>
</organism>
<evidence type="ECO:0000256" key="3">
    <source>
        <dbReference type="PIRSR" id="PIRSR606225-1"/>
    </source>
</evidence>
<dbReference type="Gene3D" id="3.10.290.10">
    <property type="entry name" value="RNA-binding S4 domain"/>
    <property type="match status" value="1"/>
</dbReference>
<feature type="active site" evidence="3">
    <location>
        <position position="140"/>
    </location>
</feature>
<dbReference type="PANTHER" id="PTHR21600:SF44">
    <property type="entry name" value="RIBOSOMAL LARGE SUBUNIT PSEUDOURIDINE SYNTHASE D"/>
    <property type="match status" value="1"/>
</dbReference>
<dbReference type="EMBL" id="CP144374">
    <property type="protein sequence ID" value="XCH47644.1"/>
    <property type="molecule type" value="Genomic_DNA"/>
</dbReference>
<gene>
    <name evidence="7" type="ORF">V4D31_04640</name>
</gene>
<feature type="domain" description="RNA-binding S4" evidence="6">
    <location>
        <begin position="14"/>
        <end position="81"/>
    </location>
</feature>
<dbReference type="PANTHER" id="PTHR21600">
    <property type="entry name" value="MITOCHONDRIAL RNA PSEUDOURIDINE SYNTHASE"/>
    <property type="match status" value="1"/>
</dbReference>
<dbReference type="InterPro" id="IPR050188">
    <property type="entry name" value="RluA_PseudoU_synthase"/>
</dbReference>
<dbReference type="SUPFAM" id="SSF55120">
    <property type="entry name" value="Pseudouridine synthase"/>
    <property type="match status" value="1"/>
</dbReference>
<dbReference type="CDD" id="cd02869">
    <property type="entry name" value="PseudoU_synth_RluA_like"/>
    <property type="match status" value="1"/>
</dbReference>
<dbReference type="CDD" id="cd00165">
    <property type="entry name" value="S4"/>
    <property type="match status" value="1"/>
</dbReference>
<dbReference type="Gene3D" id="3.30.2350.10">
    <property type="entry name" value="Pseudouridine synthase"/>
    <property type="match status" value="1"/>
</dbReference>
<dbReference type="SMART" id="SM00363">
    <property type="entry name" value="S4"/>
    <property type="match status" value="1"/>
</dbReference>
<proteinExistence type="inferred from homology"/>
<dbReference type="Pfam" id="PF00849">
    <property type="entry name" value="PseudoU_synth_2"/>
    <property type="match status" value="1"/>
</dbReference>
<keyword evidence="4" id="KW-0694">RNA-binding</keyword>
<dbReference type="PROSITE" id="PS50889">
    <property type="entry name" value="S4"/>
    <property type="match status" value="1"/>
</dbReference>
<evidence type="ECO:0000256" key="5">
    <source>
        <dbReference type="RuleBase" id="RU362028"/>
    </source>
</evidence>
<name>A0AAU8GZ39_9BACT</name>
<dbReference type="GO" id="GO:0120159">
    <property type="term" value="F:rRNA pseudouridine synthase activity"/>
    <property type="evidence" value="ECO:0007669"/>
    <property type="project" value="UniProtKB-ARBA"/>
</dbReference>
<dbReference type="Pfam" id="PF01479">
    <property type="entry name" value="S4"/>
    <property type="match status" value="1"/>
</dbReference>
<dbReference type="AlphaFoldDB" id="A0AAU8GZ39"/>
<dbReference type="RefSeq" id="WP_353685305.1">
    <property type="nucleotide sequence ID" value="NZ_CP144374.1"/>
</dbReference>
<evidence type="ECO:0000256" key="4">
    <source>
        <dbReference type="PROSITE-ProRule" id="PRU00182"/>
    </source>
</evidence>
<keyword evidence="2 5" id="KW-0413">Isomerase</keyword>
<dbReference type="InterPro" id="IPR006145">
    <property type="entry name" value="PsdUridine_synth_RsuA/RluA"/>
</dbReference>
<evidence type="ECO:0000256" key="1">
    <source>
        <dbReference type="ARBA" id="ARBA00010876"/>
    </source>
</evidence>
<dbReference type="NCBIfam" id="TIGR00005">
    <property type="entry name" value="rluA_subfam"/>
    <property type="match status" value="1"/>
</dbReference>
<accession>A0AAU8GZ39</accession>
<dbReference type="GO" id="GO:0000455">
    <property type="term" value="P:enzyme-directed rRNA pseudouridine synthesis"/>
    <property type="evidence" value="ECO:0007669"/>
    <property type="project" value="TreeGrafter"/>
</dbReference>
<protein>
    <recommendedName>
        <fullName evidence="5">Pseudouridine synthase</fullName>
        <ecNumber evidence="5">5.4.99.-</ecNumber>
    </recommendedName>
</protein>
<reference evidence="7" key="1">
    <citation type="submission" date="2024-01" db="EMBL/GenBank/DDBJ databases">
        <title>The first autotrophic representatives of the genus Thermodesulfovibrio.</title>
        <authorList>
            <person name="Maltseva A.I."/>
            <person name="Elcheninov A.G."/>
            <person name="Kublanov I.V."/>
            <person name="Lebedinsky A.V."/>
            <person name="Frolov E.N."/>
        </authorList>
    </citation>
    <scope>NUCLEOTIDE SEQUENCE</scope>
    <source>
        <strain evidence="7">3462-1</strain>
    </source>
</reference>
<evidence type="ECO:0000313" key="7">
    <source>
        <dbReference type="EMBL" id="XCH47644.1"/>
    </source>
</evidence>
<comment type="function">
    <text evidence="5">Responsible for synthesis of pseudouridine from uracil.</text>
</comment>
<dbReference type="InterPro" id="IPR002942">
    <property type="entry name" value="S4_RNA-bd"/>
</dbReference>
<dbReference type="GO" id="GO:0003723">
    <property type="term" value="F:RNA binding"/>
    <property type="evidence" value="ECO:0007669"/>
    <property type="project" value="UniProtKB-KW"/>
</dbReference>
<dbReference type="EC" id="5.4.99.-" evidence="5"/>
<dbReference type="KEGG" id="tob:V4D31_04640"/>
<dbReference type="InterPro" id="IPR036986">
    <property type="entry name" value="S4_RNA-bd_sf"/>
</dbReference>
<sequence>MSLILKIDNTQEGKRLDVFLSEKLNLSRAKAQGMIENKYVKVNNFFKSKSYKLKLNDLVEIFDGFSSESEENKLLIPQNIPIEIIYKDEHLVVLSKPANMVVYPCAGHRDGSLLNALAYHVKKLATAGAPLRPGVVHRLDKDTSGVIVIAIDNNAYYGLVEAFKKRQVNKEYIALVYGELKGSGRITLPIGRAIYDRKKMSTRAKKSKEAITEWEVIKNFKNYTLVKVKIITGRTHQIRVHFSAIGHPVIGDRTYGKKTYIELGKQKIPVLRQMLHAWRIEFNHPVTGQHLKFESSLPEDMEKIIEILTLSVKPPKVFNKGLKN</sequence>
<evidence type="ECO:0000256" key="2">
    <source>
        <dbReference type="ARBA" id="ARBA00023235"/>
    </source>
</evidence>
<dbReference type="InterPro" id="IPR006224">
    <property type="entry name" value="PsdUridine_synth_RluA-like_CS"/>
</dbReference>
<evidence type="ECO:0000259" key="6">
    <source>
        <dbReference type="SMART" id="SM00363"/>
    </source>
</evidence>
<dbReference type="InterPro" id="IPR020103">
    <property type="entry name" value="PsdUridine_synth_cat_dom_sf"/>
</dbReference>
<comment type="similarity">
    <text evidence="1 5">Belongs to the pseudouridine synthase RluA family.</text>
</comment>
<comment type="catalytic activity">
    <reaction evidence="5">
        <text>a uridine in RNA = a pseudouridine in RNA</text>
        <dbReference type="Rhea" id="RHEA:48348"/>
        <dbReference type="Rhea" id="RHEA-COMP:12068"/>
        <dbReference type="Rhea" id="RHEA-COMP:12069"/>
        <dbReference type="ChEBI" id="CHEBI:65314"/>
        <dbReference type="ChEBI" id="CHEBI:65315"/>
    </reaction>
</comment>
<dbReference type="PROSITE" id="PS01129">
    <property type="entry name" value="PSI_RLU"/>
    <property type="match status" value="1"/>
</dbReference>